<comment type="caution">
    <text evidence="3">The sequence shown here is derived from an EMBL/GenBank/DDBJ whole genome shotgun (WGS) entry which is preliminary data.</text>
</comment>
<proteinExistence type="predicted"/>
<name>A0AAV6V4L3_9ARAC</name>
<keyword evidence="4" id="KW-1185">Reference proteome</keyword>
<evidence type="ECO:0000313" key="3">
    <source>
        <dbReference type="EMBL" id="KAG8190828.1"/>
    </source>
</evidence>
<keyword evidence="2" id="KW-0812">Transmembrane</keyword>
<evidence type="ECO:0000256" key="1">
    <source>
        <dbReference type="SAM" id="MobiDB-lite"/>
    </source>
</evidence>
<keyword evidence="2" id="KW-0472">Membrane</keyword>
<dbReference type="Proteomes" id="UP000827092">
    <property type="component" value="Unassembled WGS sequence"/>
</dbReference>
<feature type="compositionally biased region" description="Basic residues" evidence="1">
    <location>
        <begin position="1"/>
        <end position="21"/>
    </location>
</feature>
<reference evidence="3 4" key="1">
    <citation type="journal article" date="2022" name="Nat. Ecol. Evol.">
        <title>A masculinizing supergene underlies an exaggerated male reproductive morph in a spider.</title>
        <authorList>
            <person name="Hendrickx F."/>
            <person name="De Corte Z."/>
            <person name="Sonet G."/>
            <person name="Van Belleghem S.M."/>
            <person name="Kostlbacher S."/>
            <person name="Vangestel C."/>
        </authorList>
    </citation>
    <scope>NUCLEOTIDE SEQUENCE [LARGE SCALE GENOMIC DNA]</scope>
    <source>
        <strain evidence="3">W744_W776</strain>
    </source>
</reference>
<feature type="region of interest" description="Disordered" evidence="1">
    <location>
        <begin position="1"/>
        <end position="29"/>
    </location>
</feature>
<evidence type="ECO:0000313" key="4">
    <source>
        <dbReference type="Proteomes" id="UP000827092"/>
    </source>
</evidence>
<keyword evidence="2" id="KW-1133">Transmembrane helix</keyword>
<sequence length="106" mass="12039">MKQARQKRNGRQGSAKSHRRQKAIERDRPGPLYLGPLGYFGMHSEGRLSSWHPSLRCAIILITWSGGASLLLFRIFGEWTCGHMLGWTLEGIVLEEFKNGLRLCSQ</sequence>
<dbReference type="AlphaFoldDB" id="A0AAV6V4L3"/>
<organism evidence="3 4">
    <name type="scientific">Oedothorax gibbosus</name>
    <dbReference type="NCBI Taxonomy" id="931172"/>
    <lineage>
        <taxon>Eukaryota</taxon>
        <taxon>Metazoa</taxon>
        <taxon>Ecdysozoa</taxon>
        <taxon>Arthropoda</taxon>
        <taxon>Chelicerata</taxon>
        <taxon>Arachnida</taxon>
        <taxon>Araneae</taxon>
        <taxon>Araneomorphae</taxon>
        <taxon>Entelegynae</taxon>
        <taxon>Araneoidea</taxon>
        <taxon>Linyphiidae</taxon>
        <taxon>Erigoninae</taxon>
        <taxon>Oedothorax</taxon>
    </lineage>
</organism>
<protein>
    <submittedName>
        <fullName evidence="3">Uncharacterized protein</fullName>
    </submittedName>
</protein>
<accession>A0AAV6V4L3</accession>
<feature type="transmembrane region" description="Helical" evidence="2">
    <location>
        <begin position="57"/>
        <end position="77"/>
    </location>
</feature>
<evidence type="ECO:0000256" key="2">
    <source>
        <dbReference type="SAM" id="Phobius"/>
    </source>
</evidence>
<gene>
    <name evidence="3" type="ORF">JTE90_028325</name>
</gene>
<dbReference type="EMBL" id="JAFNEN010000173">
    <property type="protein sequence ID" value="KAG8190828.1"/>
    <property type="molecule type" value="Genomic_DNA"/>
</dbReference>